<feature type="transmembrane region" description="Helical" evidence="9">
    <location>
        <begin position="367"/>
        <end position="384"/>
    </location>
</feature>
<gene>
    <name evidence="10" type="ORF">TCAL_06992</name>
</gene>
<keyword evidence="6 9" id="KW-0472">Membrane</keyword>
<keyword evidence="5 9" id="KW-1133">Transmembrane helix</keyword>
<feature type="region of interest" description="Disordered" evidence="8">
    <location>
        <begin position="238"/>
        <end position="262"/>
    </location>
</feature>
<feature type="transmembrane region" description="Helical" evidence="9">
    <location>
        <begin position="615"/>
        <end position="636"/>
    </location>
</feature>
<dbReference type="Pfam" id="PF13965">
    <property type="entry name" value="SID-1_RNA_chan"/>
    <property type="match status" value="1"/>
</dbReference>
<evidence type="ECO:0000256" key="1">
    <source>
        <dbReference type="ARBA" id="ARBA00004141"/>
    </source>
</evidence>
<keyword evidence="11" id="KW-1185">Reference proteome</keyword>
<keyword evidence="7" id="KW-0325">Glycoprotein</keyword>
<evidence type="ECO:0000256" key="2">
    <source>
        <dbReference type="ARBA" id="ARBA00006618"/>
    </source>
</evidence>
<proteinExistence type="inferred from homology"/>
<feature type="transmembrane region" description="Helical" evidence="9">
    <location>
        <begin position="574"/>
        <end position="595"/>
    </location>
</feature>
<dbReference type="InterPro" id="IPR025958">
    <property type="entry name" value="SID1_TM_fam"/>
</dbReference>
<dbReference type="AlphaFoldDB" id="A0A553P6X9"/>
<feature type="transmembrane region" description="Helical" evidence="9">
    <location>
        <begin position="311"/>
        <end position="335"/>
    </location>
</feature>
<dbReference type="GO" id="GO:0051033">
    <property type="term" value="F:RNA transmembrane transporter activity"/>
    <property type="evidence" value="ECO:0007669"/>
    <property type="project" value="TreeGrafter"/>
</dbReference>
<dbReference type="Proteomes" id="UP000318571">
    <property type="component" value="Chromosome 3"/>
</dbReference>
<evidence type="ECO:0000256" key="6">
    <source>
        <dbReference type="ARBA" id="ARBA00023136"/>
    </source>
</evidence>
<comment type="subcellular location">
    <subcellularLocation>
        <location evidence="1">Membrane</location>
        <topology evidence="1">Multi-pass membrane protein</topology>
    </subcellularLocation>
</comment>
<accession>A0A553P6X9</accession>
<dbReference type="GO" id="GO:0005886">
    <property type="term" value="C:plasma membrane"/>
    <property type="evidence" value="ECO:0007669"/>
    <property type="project" value="TreeGrafter"/>
</dbReference>
<feature type="transmembrane region" description="Helical" evidence="9">
    <location>
        <begin position="668"/>
        <end position="687"/>
    </location>
</feature>
<feature type="transmembrane region" description="Helical" evidence="9">
    <location>
        <begin position="405"/>
        <end position="425"/>
    </location>
</feature>
<feature type="transmembrane region" description="Helical" evidence="9">
    <location>
        <begin position="488"/>
        <end position="510"/>
    </location>
</feature>
<dbReference type="EMBL" id="VCGU01000007">
    <property type="protein sequence ID" value="TRY73441.1"/>
    <property type="molecule type" value="Genomic_DNA"/>
</dbReference>
<name>A0A553P6X9_TIGCA</name>
<protein>
    <recommendedName>
        <fullName evidence="12">SID1 transmembrane family member 1</fullName>
    </recommendedName>
</protein>
<comment type="caution">
    <text evidence="10">The sequence shown here is derived from an EMBL/GenBank/DDBJ whole genome shotgun (WGS) entry which is preliminary data.</text>
</comment>
<evidence type="ECO:0000256" key="3">
    <source>
        <dbReference type="ARBA" id="ARBA00022692"/>
    </source>
</evidence>
<dbReference type="GO" id="GO:0005764">
    <property type="term" value="C:lysosome"/>
    <property type="evidence" value="ECO:0007669"/>
    <property type="project" value="TreeGrafter"/>
</dbReference>
<dbReference type="GO" id="GO:0003725">
    <property type="term" value="F:double-stranded RNA binding"/>
    <property type="evidence" value="ECO:0007669"/>
    <property type="project" value="TreeGrafter"/>
</dbReference>
<evidence type="ECO:0000313" key="10">
    <source>
        <dbReference type="EMBL" id="TRY73441.1"/>
    </source>
</evidence>
<feature type="transmembrane region" description="Helical" evidence="9">
    <location>
        <begin position="209"/>
        <end position="234"/>
    </location>
</feature>
<comment type="similarity">
    <text evidence="2">Belongs to the SID1 family.</text>
</comment>
<evidence type="ECO:0000313" key="11">
    <source>
        <dbReference type="Proteomes" id="UP000318571"/>
    </source>
</evidence>
<dbReference type="PANTHER" id="PTHR12185">
    <property type="entry name" value="SID1 TRANSMEMBRANE FAMILY MEMEBER"/>
    <property type="match status" value="1"/>
</dbReference>
<dbReference type="STRING" id="6832.A0A553P6X9"/>
<evidence type="ECO:0000256" key="8">
    <source>
        <dbReference type="SAM" id="MobiDB-lite"/>
    </source>
</evidence>
<evidence type="ECO:0000256" key="5">
    <source>
        <dbReference type="ARBA" id="ARBA00022989"/>
    </source>
</evidence>
<sequence>MKLDEGNQVPWLTGVFLYDAGPLILDLNENRSSMSSLMCLGQSDPRPNAEVNQSLFIYLNSEFEVKVELSIIEVVLLLESSDQNLTLKQDHPINFIVPMESDHPGYMFHLETFSQQKHDQEAKEPCLIVTASQGSCRFFDSSHGYRESDKWLSALQSGTMQILSPTQNQAKEVFISVYISAKDVCHRTSSRDYGQRTNIRITLSNLTGYSNYVCPILTLIVVTAAVCAFACGLVRCKTPQGSNSSSSSDNHVEGNEVEDEPQSALRAKLTGKFKNSAYKSQALKRLGQSPTLSHFSYGWEKDRWMKRNRSLVYLVITPLISLFYFVPSIQFVMLAKDVESLTGSMEHCYHNYYCSKPWFFLDDFNHIVSNLPYLIYGLVFVILVRFKSASGGKDSGTGIPRQYSVFYTMGITLAVEGIFSMIYHICPTNFSLQFDTTMLYVMGFLIILKLYQFRHPDAVMTGYTFYAIIGGILILVALSLYLTSWIFFSIFLACYILVTLGLAMNAYYLGILNLDSRVPKAIAQTYFRERKENQEFCGISYKWRFFMCLLFVILNILIASFAVHQKIKRPSDSLSNVVIAILGCNVLFYMLYYMIRNTWERVGNVKRCKSCQGCFTHGQVFILLALIFGYLALYFFRDEQKSRQLTPAESRNLNEECVFLDFFDNHDIWHFFGASGLFMVFLGLLTMEDELKDIPRDQIQVF</sequence>
<feature type="transmembrane region" description="Helical" evidence="9">
    <location>
        <begin position="463"/>
        <end position="482"/>
    </location>
</feature>
<reference evidence="10 11" key="1">
    <citation type="journal article" date="2018" name="Nat. Ecol. Evol.">
        <title>Genomic signatures of mitonuclear coevolution across populations of Tigriopus californicus.</title>
        <authorList>
            <person name="Barreto F.S."/>
            <person name="Watson E.T."/>
            <person name="Lima T.G."/>
            <person name="Willett C.S."/>
            <person name="Edmands S."/>
            <person name="Li W."/>
            <person name="Burton R.S."/>
        </authorList>
    </citation>
    <scope>NUCLEOTIDE SEQUENCE [LARGE SCALE GENOMIC DNA]</scope>
    <source>
        <strain evidence="10 11">San Diego</strain>
    </source>
</reference>
<evidence type="ECO:0000256" key="4">
    <source>
        <dbReference type="ARBA" id="ARBA00022729"/>
    </source>
</evidence>
<dbReference type="PANTHER" id="PTHR12185:SF1">
    <property type="entry name" value="SYSTEMIC RNA INTERFERENCE DEFECTIVE PROTEIN 1"/>
    <property type="match status" value="1"/>
</dbReference>
<keyword evidence="3 9" id="KW-0812">Transmembrane</keyword>
<evidence type="ECO:0000256" key="7">
    <source>
        <dbReference type="ARBA" id="ARBA00023180"/>
    </source>
</evidence>
<evidence type="ECO:0008006" key="12">
    <source>
        <dbReference type="Google" id="ProtNLM"/>
    </source>
</evidence>
<feature type="transmembrane region" description="Helical" evidence="9">
    <location>
        <begin position="543"/>
        <end position="562"/>
    </location>
</feature>
<evidence type="ECO:0000256" key="9">
    <source>
        <dbReference type="SAM" id="Phobius"/>
    </source>
</evidence>
<feature type="transmembrane region" description="Helical" evidence="9">
    <location>
        <begin position="431"/>
        <end position="451"/>
    </location>
</feature>
<keyword evidence="4" id="KW-0732">Signal</keyword>
<organism evidence="10 11">
    <name type="scientific">Tigriopus californicus</name>
    <name type="common">Marine copepod</name>
    <dbReference type="NCBI Taxonomy" id="6832"/>
    <lineage>
        <taxon>Eukaryota</taxon>
        <taxon>Metazoa</taxon>
        <taxon>Ecdysozoa</taxon>
        <taxon>Arthropoda</taxon>
        <taxon>Crustacea</taxon>
        <taxon>Multicrustacea</taxon>
        <taxon>Hexanauplia</taxon>
        <taxon>Copepoda</taxon>
        <taxon>Harpacticoida</taxon>
        <taxon>Harpacticidae</taxon>
        <taxon>Tigriopus</taxon>
    </lineage>
</organism>